<dbReference type="STRING" id="1965070.A0A3S3PTN6"/>
<keyword evidence="2" id="KW-0863">Zinc-finger</keyword>
<evidence type="ECO:0000256" key="3">
    <source>
        <dbReference type="ARBA" id="ARBA00022833"/>
    </source>
</evidence>
<keyword evidence="7" id="KW-1185">Reference proteome</keyword>
<protein>
    <submittedName>
        <fullName evidence="6">Protein Jade-1-like protein</fullName>
    </submittedName>
</protein>
<feature type="compositionally biased region" description="Polar residues" evidence="4">
    <location>
        <begin position="400"/>
        <end position="446"/>
    </location>
</feature>
<dbReference type="PANTHER" id="PTHR13793">
    <property type="entry name" value="PHD FINGER PROTEINS"/>
    <property type="match status" value="1"/>
</dbReference>
<evidence type="ECO:0000259" key="5">
    <source>
        <dbReference type="PROSITE" id="PS51805"/>
    </source>
</evidence>
<dbReference type="InterPro" id="IPR001965">
    <property type="entry name" value="Znf_PHD"/>
</dbReference>
<dbReference type="EMBL" id="NCKU01000289">
    <property type="protein sequence ID" value="RWS16152.1"/>
    <property type="molecule type" value="Genomic_DNA"/>
</dbReference>
<dbReference type="GO" id="GO:0008270">
    <property type="term" value="F:zinc ion binding"/>
    <property type="evidence" value="ECO:0007669"/>
    <property type="project" value="UniProtKB-KW"/>
</dbReference>
<dbReference type="Gene3D" id="3.30.40.10">
    <property type="entry name" value="Zinc/RING finger domain, C3HC4 (zinc finger)"/>
    <property type="match status" value="1"/>
</dbReference>
<dbReference type="AlphaFoldDB" id="A0A3S3PTN6"/>
<dbReference type="Pfam" id="PF13832">
    <property type="entry name" value="zf-HC5HC2H_2"/>
    <property type="match status" value="1"/>
</dbReference>
<dbReference type="PANTHER" id="PTHR13793:SF160">
    <property type="entry name" value="PHD FINGER PROTEIN RHINOCEROS"/>
    <property type="match status" value="1"/>
</dbReference>
<dbReference type="PROSITE" id="PS51805">
    <property type="entry name" value="EPHD"/>
    <property type="match status" value="1"/>
</dbReference>
<dbReference type="InterPro" id="IPR050701">
    <property type="entry name" value="Histone_Mod_Regulator"/>
</dbReference>
<name>A0A3S3PTN6_9ACAR</name>
<evidence type="ECO:0000256" key="2">
    <source>
        <dbReference type="ARBA" id="ARBA00022771"/>
    </source>
</evidence>
<gene>
    <name evidence="6" type="ORF">B4U79_04568</name>
</gene>
<proteinExistence type="predicted"/>
<organism evidence="6 7">
    <name type="scientific">Dinothrombium tinctorium</name>
    <dbReference type="NCBI Taxonomy" id="1965070"/>
    <lineage>
        <taxon>Eukaryota</taxon>
        <taxon>Metazoa</taxon>
        <taxon>Ecdysozoa</taxon>
        <taxon>Arthropoda</taxon>
        <taxon>Chelicerata</taxon>
        <taxon>Arachnida</taxon>
        <taxon>Acari</taxon>
        <taxon>Acariformes</taxon>
        <taxon>Trombidiformes</taxon>
        <taxon>Prostigmata</taxon>
        <taxon>Anystina</taxon>
        <taxon>Parasitengona</taxon>
        <taxon>Trombidioidea</taxon>
        <taxon>Trombidiidae</taxon>
        <taxon>Dinothrombium</taxon>
    </lineage>
</organism>
<evidence type="ECO:0000313" key="6">
    <source>
        <dbReference type="EMBL" id="RWS16152.1"/>
    </source>
</evidence>
<dbReference type="InterPro" id="IPR013083">
    <property type="entry name" value="Znf_RING/FYVE/PHD"/>
</dbReference>
<dbReference type="InterPro" id="IPR034732">
    <property type="entry name" value="EPHD"/>
</dbReference>
<sequence length="603" mass="68427">MLKMACYGIVSIPDGEWLCGPCKEYGSQTNVSCVLCPNTGGAFKPTTTTGQWAHVSCALWVPEVSIGCVSSMEPITKVKQIPASRWNLICSICNIKKGAPIQCTVKSCKASYHVTCAFNNKLKMKAVVDGDSNGVKLKSYCPKHSETEENIEKSQKQKGSNELNKNQREIEIATAIQTNDSNETDNNEFYKYVDISQIYHKFFPILQTKYPDSSQQTYQFYVDLILQYWKLKRVSNDGAPLIKITTTSSIEELQMKQRSEIMRLRVDLERIRNLSYMLCKREKLKRNWCRTHQSTVESALSYATGVTLTSTPNDLRQSHVNEEKLKLVKDIIDSSVIYDEKECDKHKPSLIVRRLKDLVKKDKLKRHRPNPYAKFYIPHGRRRSTEEEQNVNKPHVNGSYHKQPSLHNVNGLSKSQNLPLNNKTVPTNGLSRSISNGLGVNENSFKNVDKNKQTNRISMNSKCRIKVDDKNTTSPVLTRSSSLVGYKIPKKKREDSDNSPSKVNESKLRNELLSDIKLKSQPGNHVFANERRSAFGRYCSSALNASWKIVAGHDKLQKEFHLKLRNANNHQCSANTRTESGDEVAMIASAANDVDMRRENVLR</sequence>
<evidence type="ECO:0000256" key="1">
    <source>
        <dbReference type="ARBA" id="ARBA00022723"/>
    </source>
</evidence>
<feature type="compositionally biased region" description="Polar residues" evidence="4">
    <location>
        <begin position="472"/>
        <end position="483"/>
    </location>
</feature>
<evidence type="ECO:0000256" key="4">
    <source>
        <dbReference type="SAM" id="MobiDB-lite"/>
    </source>
</evidence>
<dbReference type="GO" id="GO:0006357">
    <property type="term" value="P:regulation of transcription by RNA polymerase II"/>
    <property type="evidence" value="ECO:0007669"/>
    <property type="project" value="TreeGrafter"/>
</dbReference>
<keyword evidence="1" id="KW-0479">Metal-binding</keyword>
<dbReference type="OrthoDB" id="20839at2759"/>
<accession>A0A3S3PTN6</accession>
<feature type="region of interest" description="Disordered" evidence="4">
    <location>
        <begin position="369"/>
        <end position="508"/>
    </location>
</feature>
<reference evidence="6 7" key="1">
    <citation type="journal article" date="2018" name="Gigascience">
        <title>Genomes of trombidid mites reveal novel predicted allergens and laterally-transferred genes associated with secondary metabolism.</title>
        <authorList>
            <person name="Dong X."/>
            <person name="Chaisiri K."/>
            <person name="Xia D."/>
            <person name="Armstrong S.D."/>
            <person name="Fang Y."/>
            <person name="Donnelly M.J."/>
            <person name="Kadowaki T."/>
            <person name="McGarry J.W."/>
            <person name="Darby A.C."/>
            <person name="Makepeace B.L."/>
        </authorList>
    </citation>
    <scope>NUCLEOTIDE SEQUENCE [LARGE SCALE GENOMIC DNA]</scope>
    <source>
        <strain evidence="6">UoL-WK</strain>
    </source>
</reference>
<dbReference type="SMART" id="SM00249">
    <property type="entry name" value="PHD"/>
    <property type="match status" value="1"/>
</dbReference>
<dbReference type="Proteomes" id="UP000285301">
    <property type="component" value="Unassembled WGS sequence"/>
</dbReference>
<comment type="caution">
    <text evidence="6">The sequence shown here is derived from an EMBL/GenBank/DDBJ whole genome shotgun (WGS) entry which is preliminary data.</text>
</comment>
<dbReference type="FunFam" id="3.30.40.10:FF:000030">
    <property type="entry name" value="Protein Jade-1 isoform 1"/>
    <property type="match status" value="1"/>
</dbReference>
<feature type="domain" description="PHD-type" evidence="5">
    <location>
        <begin position="30"/>
        <end position="145"/>
    </location>
</feature>
<keyword evidence="3" id="KW-0862">Zinc</keyword>
<evidence type="ECO:0000313" key="7">
    <source>
        <dbReference type="Proteomes" id="UP000285301"/>
    </source>
</evidence>